<accession>A0A9W7DHI9</accession>
<feature type="region of interest" description="Disordered" evidence="1">
    <location>
        <begin position="330"/>
        <end position="355"/>
    </location>
</feature>
<comment type="caution">
    <text evidence="2">The sequence shown here is derived from an EMBL/GenBank/DDBJ whole genome shotgun (WGS) entry which is preliminary data.</text>
</comment>
<feature type="compositionally biased region" description="Low complexity" evidence="1">
    <location>
        <begin position="396"/>
        <end position="423"/>
    </location>
</feature>
<name>A0A9W7DHI9_AMBMO</name>
<dbReference type="Proteomes" id="UP001165063">
    <property type="component" value="Unassembled WGS sequence"/>
</dbReference>
<dbReference type="AlphaFoldDB" id="A0A9W7DHI9"/>
<organism evidence="2 3">
    <name type="scientific">Ambrosiozyma monospora</name>
    <name type="common">Yeast</name>
    <name type="synonym">Endomycopsis monosporus</name>
    <dbReference type="NCBI Taxonomy" id="43982"/>
    <lineage>
        <taxon>Eukaryota</taxon>
        <taxon>Fungi</taxon>
        <taxon>Dikarya</taxon>
        <taxon>Ascomycota</taxon>
        <taxon>Saccharomycotina</taxon>
        <taxon>Pichiomycetes</taxon>
        <taxon>Pichiales</taxon>
        <taxon>Pichiaceae</taxon>
        <taxon>Ambrosiozyma</taxon>
    </lineage>
</organism>
<sequence>MSSISSVMSVAYTYNIPSDSNKPKTVRVGLGVSAPGSTVDHLRADFTVQPESFGTSYYTIDATLFSQNQQTATSSLSSSSSSSSSRAAYFAIMGGDIPTSKSVFSPALTVSDVEWGVSFSGLTSTTITPAITSPYVTMAVVAPPAMTFSKISYCAYGSDVNYLSDSAFFEGIKDGTTNTLSDTSIVYSSGLFKAFVQLTSSYDTINFSAFIEKDSGKSSYLAQLYASYLYLSTAANDNVGLQKREHTFTSSISFTTSTTIDHSSFTVTSTQIDNSVVFYSNTSSVQAITSTAVGLTTLLFTNIVTGTGESVSSTPAPNILTSSIVFNPQSTSEPQTMYSSPSDKSVSPSSTSSFESSHPAITIPFLNIPASSITDNDASPKSTGNAAITTTVAGLSESSAQTKDSSSSEESVSSPSSSSSLQITVTTSATSKSSASDTTMIGIVSNSPLSSVATSPSSSSSFESTRAMITITFSSKPASITTDNDVFIESTSPVVISSSSGSESIETYSSSSTSATATAATAATSITSHLSSVTSNTISTSTPPKLTASTTQVYQYPAAVYYGSLVSATSTSSASSTSSTRPTPAIGIVTVSSNEYSIVSTIFSSATAAVSIPYSIKASGVGNTKGIVDGSLLFMSAVFIFILF</sequence>
<evidence type="ECO:0000313" key="2">
    <source>
        <dbReference type="EMBL" id="GMG39323.1"/>
    </source>
</evidence>
<feature type="compositionally biased region" description="Low complexity" evidence="1">
    <location>
        <begin position="339"/>
        <end position="355"/>
    </location>
</feature>
<gene>
    <name evidence="2" type="ORF">Amon01_000524200</name>
</gene>
<keyword evidence="3" id="KW-1185">Reference proteome</keyword>
<protein>
    <submittedName>
        <fullName evidence="2">Unnamed protein product</fullName>
    </submittedName>
</protein>
<proteinExistence type="predicted"/>
<reference evidence="2" key="1">
    <citation type="submission" date="2023-04" db="EMBL/GenBank/DDBJ databases">
        <title>Ambrosiozyma monospora NBRC 1965.</title>
        <authorList>
            <person name="Ichikawa N."/>
            <person name="Sato H."/>
            <person name="Tonouchi N."/>
        </authorList>
    </citation>
    <scope>NUCLEOTIDE SEQUENCE</scope>
    <source>
        <strain evidence="2">NBRC 1965</strain>
    </source>
</reference>
<dbReference type="EMBL" id="BSXU01002835">
    <property type="protein sequence ID" value="GMG39323.1"/>
    <property type="molecule type" value="Genomic_DNA"/>
</dbReference>
<evidence type="ECO:0000256" key="1">
    <source>
        <dbReference type="SAM" id="MobiDB-lite"/>
    </source>
</evidence>
<feature type="region of interest" description="Disordered" evidence="1">
    <location>
        <begin position="394"/>
        <end position="423"/>
    </location>
</feature>
<evidence type="ECO:0000313" key="3">
    <source>
        <dbReference type="Proteomes" id="UP001165063"/>
    </source>
</evidence>